<proteinExistence type="predicted"/>
<evidence type="ECO:0000313" key="2">
    <source>
        <dbReference type="Proteomes" id="UP000828390"/>
    </source>
</evidence>
<dbReference type="EMBL" id="JAIWYP010000010">
    <property type="protein sequence ID" value="KAH3752642.1"/>
    <property type="molecule type" value="Genomic_DNA"/>
</dbReference>
<accession>A0A9D4DN06</accession>
<keyword evidence="2" id="KW-1185">Reference proteome</keyword>
<organism evidence="1 2">
    <name type="scientific">Dreissena polymorpha</name>
    <name type="common">Zebra mussel</name>
    <name type="synonym">Mytilus polymorpha</name>
    <dbReference type="NCBI Taxonomy" id="45954"/>
    <lineage>
        <taxon>Eukaryota</taxon>
        <taxon>Metazoa</taxon>
        <taxon>Spiralia</taxon>
        <taxon>Lophotrochozoa</taxon>
        <taxon>Mollusca</taxon>
        <taxon>Bivalvia</taxon>
        <taxon>Autobranchia</taxon>
        <taxon>Heteroconchia</taxon>
        <taxon>Euheterodonta</taxon>
        <taxon>Imparidentia</taxon>
        <taxon>Neoheterodontei</taxon>
        <taxon>Myida</taxon>
        <taxon>Dreissenoidea</taxon>
        <taxon>Dreissenidae</taxon>
        <taxon>Dreissena</taxon>
    </lineage>
</organism>
<dbReference type="AlphaFoldDB" id="A0A9D4DN06"/>
<dbReference type="Proteomes" id="UP000828390">
    <property type="component" value="Unassembled WGS sequence"/>
</dbReference>
<reference evidence="1" key="2">
    <citation type="submission" date="2020-11" db="EMBL/GenBank/DDBJ databases">
        <authorList>
            <person name="McCartney M.A."/>
            <person name="Auch B."/>
            <person name="Kono T."/>
            <person name="Mallez S."/>
            <person name="Becker A."/>
            <person name="Gohl D.M."/>
            <person name="Silverstein K.A.T."/>
            <person name="Koren S."/>
            <person name="Bechman K.B."/>
            <person name="Herman A."/>
            <person name="Abrahante J.E."/>
            <person name="Garbe J."/>
        </authorList>
    </citation>
    <scope>NUCLEOTIDE SEQUENCE</scope>
    <source>
        <strain evidence="1">Duluth1</strain>
        <tissue evidence="1">Whole animal</tissue>
    </source>
</reference>
<evidence type="ECO:0000313" key="1">
    <source>
        <dbReference type="EMBL" id="KAH3752642.1"/>
    </source>
</evidence>
<protein>
    <submittedName>
        <fullName evidence="1">Uncharacterized protein</fullName>
    </submittedName>
</protein>
<name>A0A9D4DN06_DREPO</name>
<gene>
    <name evidence="1" type="ORF">DPMN_187263</name>
</gene>
<reference evidence="1" key="1">
    <citation type="journal article" date="2019" name="bioRxiv">
        <title>The Genome of the Zebra Mussel, Dreissena polymorpha: A Resource for Invasive Species Research.</title>
        <authorList>
            <person name="McCartney M.A."/>
            <person name="Auch B."/>
            <person name="Kono T."/>
            <person name="Mallez S."/>
            <person name="Zhang Y."/>
            <person name="Obille A."/>
            <person name="Becker A."/>
            <person name="Abrahante J.E."/>
            <person name="Garbe J."/>
            <person name="Badalamenti J.P."/>
            <person name="Herman A."/>
            <person name="Mangelson H."/>
            <person name="Liachko I."/>
            <person name="Sullivan S."/>
            <person name="Sone E.D."/>
            <person name="Koren S."/>
            <person name="Silverstein K.A.T."/>
            <person name="Beckman K.B."/>
            <person name="Gohl D.M."/>
        </authorList>
    </citation>
    <scope>NUCLEOTIDE SEQUENCE</scope>
    <source>
        <strain evidence="1">Duluth1</strain>
        <tissue evidence="1">Whole animal</tissue>
    </source>
</reference>
<comment type="caution">
    <text evidence="1">The sequence shown here is derived from an EMBL/GenBank/DDBJ whole genome shotgun (WGS) entry which is preliminary data.</text>
</comment>
<sequence length="94" mass="10402">MPMRSPGECRWRPGRAPVYRCTVAIPELCRQSPGHHRRHPMRCRSSTGVCMGPGGTTVPSRLFPVPRRSLPVLPGGIKHCNTFPEPRSSPPASY</sequence>